<dbReference type="GeneID" id="30150737"/>
<dbReference type="OrthoDB" id="5872161at2759"/>
<name>A0A1E3QKV0_9ASCO</name>
<reference evidence="2" key="1">
    <citation type="submission" date="2016-05" db="EMBL/GenBank/DDBJ databases">
        <title>Comparative genomics of biotechnologically important yeasts.</title>
        <authorList>
            <consortium name="DOE Joint Genome Institute"/>
            <person name="Riley R."/>
            <person name="Haridas S."/>
            <person name="Wolfe K.H."/>
            <person name="Lopes M.R."/>
            <person name="Hittinger C.T."/>
            <person name="Goker M."/>
            <person name="Salamov A."/>
            <person name="Wisecaver J."/>
            <person name="Long T.M."/>
            <person name="Aerts A.L."/>
            <person name="Barry K."/>
            <person name="Choi C."/>
            <person name="Clum A."/>
            <person name="Coughlan A.Y."/>
            <person name="Deshpande S."/>
            <person name="Douglass A.P."/>
            <person name="Hanson S.J."/>
            <person name="Klenk H.-P."/>
            <person name="Labutti K."/>
            <person name="Lapidus A."/>
            <person name="Lindquist E."/>
            <person name="Lipzen A."/>
            <person name="Meier-Kolthoff J.P."/>
            <person name="Ohm R.A."/>
            <person name="Otillar R.P."/>
            <person name="Pangilinan J."/>
            <person name="Peng Y."/>
            <person name="Rokas A."/>
            <person name="Rosa C.A."/>
            <person name="Scheuner C."/>
            <person name="Sibirny A.A."/>
            <person name="Slot J.C."/>
            <person name="Stielow J.B."/>
            <person name="Sun H."/>
            <person name="Kurtzman C.P."/>
            <person name="Blackwell M."/>
            <person name="Grigoriev I.V."/>
            <person name="Jeffries T.W."/>
        </authorList>
    </citation>
    <scope>NUCLEOTIDE SEQUENCE [LARGE SCALE GENOMIC DNA]</scope>
    <source>
        <strain evidence="2">NRRL Y-12698</strain>
    </source>
</reference>
<sequence length="69" mass="7291">MTDYNPPTGIPTGAGTLTPSIVTAVWSSGMILALGVSGPGFNSLLGPFHFYSWPQLLAYFTRFGTSPLI</sequence>
<keyword evidence="2" id="KW-1185">Reference proteome</keyword>
<evidence type="ECO:0000313" key="2">
    <source>
        <dbReference type="Proteomes" id="UP000094336"/>
    </source>
</evidence>
<accession>A0A1E3QKV0</accession>
<proteinExistence type="predicted"/>
<gene>
    <name evidence="1" type="ORF">BABINDRAFT_89480</name>
</gene>
<evidence type="ECO:0000313" key="1">
    <source>
        <dbReference type="EMBL" id="ODQ78280.1"/>
    </source>
</evidence>
<protein>
    <submittedName>
        <fullName evidence="1">Uncharacterized protein</fullName>
    </submittedName>
</protein>
<dbReference type="Proteomes" id="UP000094336">
    <property type="component" value="Unassembled WGS sequence"/>
</dbReference>
<dbReference type="RefSeq" id="XP_018983608.1">
    <property type="nucleotide sequence ID" value="XM_019132884.1"/>
</dbReference>
<dbReference type="AlphaFoldDB" id="A0A1E3QKV0"/>
<organism evidence="1 2">
    <name type="scientific">Babjeviella inositovora NRRL Y-12698</name>
    <dbReference type="NCBI Taxonomy" id="984486"/>
    <lineage>
        <taxon>Eukaryota</taxon>
        <taxon>Fungi</taxon>
        <taxon>Dikarya</taxon>
        <taxon>Ascomycota</taxon>
        <taxon>Saccharomycotina</taxon>
        <taxon>Pichiomycetes</taxon>
        <taxon>Serinales incertae sedis</taxon>
        <taxon>Babjeviella</taxon>
    </lineage>
</organism>
<dbReference type="EMBL" id="KV454436">
    <property type="protein sequence ID" value="ODQ78280.1"/>
    <property type="molecule type" value="Genomic_DNA"/>
</dbReference>